<evidence type="ECO:0000313" key="1">
    <source>
        <dbReference type="EMBL" id="EGD31102.1"/>
    </source>
</evidence>
<name>F0IAU3_STRSA</name>
<dbReference type="Proteomes" id="UP000003351">
    <property type="component" value="Unassembled WGS sequence"/>
</dbReference>
<evidence type="ECO:0000313" key="2">
    <source>
        <dbReference type="Proteomes" id="UP000003351"/>
    </source>
</evidence>
<accession>F0IAU3</accession>
<gene>
    <name evidence="1" type="ORF">HMPREF9382_2186</name>
</gene>
<dbReference type="PATRIC" id="fig|888810.3.peg.2140"/>
<protein>
    <submittedName>
        <fullName evidence="1">Uncharacterized protein</fullName>
    </submittedName>
</protein>
<reference evidence="1 2" key="1">
    <citation type="submission" date="2011-02" db="EMBL/GenBank/DDBJ databases">
        <authorList>
            <person name="Muzny D."/>
            <person name="Qin X."/>
            <person name="Deng J."/>
            <person name="Jiang H."/>
            <person name="Liu Y."/>
            <person name="Qu J."/>
            <person name="Song X.-Z."/>
            <person name="Zhang L."/>
            <person name="Thornton R."/>
            <person name="Coyle M."/>
            <person name="Francisco L."/>
            <person name="Jackson L."/>
            <person name="Javaid M."/>
            <person name="Korchina V."/>
            <person name="Kovar C."/>
            <person name="Mata R."/>
            <person name="Mathew T."/>
            <person name="Ngo R."/>
            <person name="Nguyen L."/>
            <person name="Nguyen N."/>
            <person name="Okwuonu G."/>
            <person name="Ongeri F."/>
            <person name="Pham C."/>
            <person name="Simmons D."/>
            <person name="Wilczek-Boney K."/>
            <person name="Hale W."/>
            <person name="Jakkamsetti A."/>
            <person name="Pham P."/>
            <person name="Ruth R."/>
            <person name="San Lucas F."/>
            <person name="Warren J."/>
            <person name="Zhang J."/>
            <person name="Zhao Z."/>
            <person name="Zhou C."/>
            <person name="Zhu D."/>
            <person name="Lee S."/>
            <person name="Bess C."/>
            <person name="Blankenburg K."/>
            <person name="Forbes L."/>
            <person name="Fu Q."/>
            <person name="Gubbala S."/>
            <person name="Hirani K."/>
            <person name="Jayaseelan J.C."/>
            <person name="Lara F."/>
            <person name="Munidasa M."/>
            <person name="Palculict T."/>
            <person name="Patil S."/>
            <person name="Pu L.-L."/>
            <person name="Saada N."/>
            <person name="Tang L."/>
            <person name="Weissenberger G."/>
            <person name="Zhu Y."/>
            <person name="Hemphill L."/>
            <person name="Shang Y."/>
            <person name="Youmans B."/>
            <person name="Ayvaz T."/>
            <person name="Ross M."/>
            <person name="Santibanez J."/>
            <person name="Aqrawi P."/>
            <person name="Gross S."/>
            <person name="Joshi V."/>
            <person name="Fowler G."/>
            <person name="Nazareth L."/>
            <person name="Reid J."/>
            <person name="Worley K."/>
            <person name="Petrosino J."/>
            <person name="Highlander S."/>
            <person name="Gibbs R."/>
        </authorList>
    </citation>
    <scope>NUCLEOTIDE SEQUENCE [LARGE SCALE GENOMIC DNA]</scope>
    <source>
        <strain evidence="1 2">SK115</strain>
    </source>
</reference>
<dbReference type="AlphaFoldDB" id="F0IAU3"/>
<organism evidence="1 2">
    <name type="scientific">Streptococcus sanguinis SK115</name>
    <dbReference type="NCBI Taxonomy" id="888810"/>
    <lineage>
        <taxon>Bacteria</taxon>
        <taxon>Bacillati</taxon>
        <taxon>Bacillota</taxon>
        <taxon>Bacilli</taxon>
        <taxon>Lactobacillales</taxon>
        <taxon>Streptococcaceae</taxon>
        <taxon>Streptococcus</taxon>
    </lineage>
</organism>
<comment type="caution">
    <text evidence="1">The sequence shown here is derived from an EMBL/GenBank/DDBJ whole genome shotgun (WGS) entry which is preliminary data.</text>
</comment>
<sequence>MFMQLVFSDVDYLGPDKLNLVHFVFKIIKNPTVATMGFSCFI</sequence>
<dbReference type="EMBL" id="AEXW01000009">
    <property type="protein sequence ID" value="EGD31102.1"/>
    <property type="molecule type" value="Genomic_DNA"/>
</dbReference>
<proteinExistence type="predicted"/>
<dbReference type="HOGENOM" id="CLU_3258699_0_0_9"/>